<accession>A0A8T2S6G6</accession>
<dbReference type="InterPro" id="IPR036291">
    <property type="entry name" value="NAD(P)-bd_dom_sf"/>
</dbReference>
<dbReference type="SUPFAM" id="SSF51735">
    <property type="entry name" value="NAD(P)-binding Rossmann-fold domains"/>
    <property type="match status" value="1"/>
</dbReference>
<dbReference type="PRINTS" id="PR00081">
    <property type="entry name" value="GDHRDH"/>
</dbReference>
<keyword evidence="2" id="KW-1185">Reference proteome</keyword>
<sequence>MARSLLRWLRSLGSTGAFGFTSSATAEEVTAGIDASHLTILITGASSGIGMETARVLAHRGARVIMAVRDIDAGAKVKDLILSEVPTAEIIVLQLDVSSLESVHAFCESFMAMNLPINILIINAGIMGGPFKLTKDGVELQFATNYLGHFLLTKRLLPTIIDTAKNSGIEGRIINVSSSAHFFAGIGGFDLTKFEDENRYMPYIHYGKTKLAMILHTNELSRRLKQEGVNVTANSVNPGIVVTRLLRYYNVLEVIAPFFEGLLSWIIFKSVPQGAATQCFMAIHPKVAGVSGKYFQNCSFAKRSPLASDAMLSRKFWESTELLLENLCEKYHSY</sequence>
<dbReference type="OrthoDB" id="191139at2759"/>
<name>A0A8T2S6G6_CERRI</name>
<organism evidence="1 2">
    <name type="scientific">Ceratopteris richardii</name>
    <name type="common">Triangle waterfern</name>
    <dbReference type="NCBI Taxonomy" id="49495"/>
    <lineage>
        <taxon>Eukaryota</taxon>
        <taxon>Viridiplantae</taxon>
        <taxon>Streptophyta</taxon>
        <taxon>Embryophyta</taxon>
        <taxon>Tracheophyta</taxon>
        <taxon>Polypodiopsida</taxon>
        <taxon>Polypodiidae</taxon>
        <taxon>Polypodiales</taxon>
        <taxon>Pteridineae</taxon>
        <taxon>Pteridaceae</taxon>
        <taxon>Parkerioideae</taxon>
        <taxon>Ceratopteris</taxon>
    </lineage>
</organism>
<protein>
    <submittedName>
        <fullName evidence="1">Uncharacterized protein</fullName>
    </submittedName>
</protein>
<evidence type="ECO:0000313" key="2">
    <source>
        <dbReference type="Proteomes" id="UP000825935"/>
    </source>
</evidence>
<proteinExistence type="predicted"/>
<dbReference type="PANTHER" id="PTHR48476:SF1">
    <property type="entry name" value="SHORT-CHAIN DEHYDROGENASE TIC 32, CHLOROPLASTIC-LIKE"/>
    <property type="match status" value="1"/>
</dbReference>
<dbReference type="EMBL" id="CM035427">
    <property type="protein sequence ID" value="KAH7306609.1"/>
    <property type="molecule type" value="Genomic_DNA"/>
</dbReference>
<dbReference type="InterPro" id="IPR055280">
    <property type="entry name" value="TIC32"/>
</dbReference>
<evidence type="ECO:0000313" key="1">
    <source>
        <dbReference type="EMBL" id="KAH7306609.1"/>
    </source>
</evidence>
<dbReference type="PANTHER" id="PTHR48476">
    <property type="entry name" value="SHORT-CHAIN DEHYDROGENASE TIC 32, CHLOROPLASTIC-LIKE"/>
    <property type="match status" value="1"/>
</dbReference>
<dbReference type="Gene3D" id="3.40.50.720">
    <property type="entry name" value="NAD(P)-binding Rossmann-like Domain"/>
    <property type="match status" value="1"/>
</dbReference>
<dbReference type="Proteomes" id="UP000825935">
    <property type="component" value="Chromosome 22"/>
</dbReference>
<dbReference type="CDD" id="cd05327">
    <property type="entry name" value="retinol-DH_like_SDR_c_like"/>
    <property type="match status" value="1"/>
</dbReference>
<reference evidence="1" key="1">
    <citation type="submission" date="2021-08" db="EMBL/GenBank/DDBJ databases">
        <title>WGS assembly of Ceratopteris richardii.</title>
        <authorList>
            <person name="Marchant D.B."/>
            <person name="Chen G."/>
            <person name="Jenkins J."/>
            <person name="Shu S."/>
            <person name="Leebens-Mack J."/>
            <person name="Grimwood J."/>
            <person name="Schmutz J."/>
            <person name="Soltis P."/>
            <person name="Soltis D."/>
            <person name="Chen Z.-H."/>
        </authorList>
    </citation>
    <scope>NUCLEOTIDE SEQUENCE</scope>
    <source>
        <strain evidence="1">Whitten #5841</strain>
        <tissue evidence="1">Leaf</tissue>
    </source>
</reference>
<comment type="caution">
    <text evidence="1">The sequence shown here is derived from an EMBL/GenBank/DDBJ whole genome shotgun (WGS) entry which is preliminary data.</text>
</comment>
<dbReference type="Pfam" id="PF00106">
    <property type="entry name" value="adh_short"/>
    <property type="match status" value="1"/>
</dbReference>
<dbReference type="InterPro" id="IPR002347">
    <property type="entry name" value="SDR_fam"/>
</dbReference>
<gene>
    <name evidence="1" type="ORF">KP509_22G021900</name>
</gene>
<dbReference type="AlphaFoldDB" id="A0A8T2S6G6"/>